<comment type="caution">
    <text evidence="3">The sequence shown here is derived from an EMBL/GenBank/DDBJ whole genome shotgun (WGS) entry which is preliminary data.</text>
</comment>
<feature type="region of interest" description="Disordered" evidence="1">
    <location>
        <begin position="1"/>
        <end position="20"/>
    </location>
</feature>
<accession>A0A4Z2FX11</accession>
<gene>
    <name evidence="3" type="ORF">EYF80_044719</name>
</gene>
<reference evidence="3 4" key="1">
    <citation type="submission" date="2019-03" db="EMBL/GenBank/DDBJ databases">
        <title>First draft genome of Liparis tanakae, snailfish: a comprehensive survey of snailfish specific genes.</title>
        <authorList>
            <person name="Kim W."/>
            <person name="Song I."/>
            <person name="Jeong J.-H."/>
            <person name="Kim D."/>
            <person name="Kim S."/>
            <person name="Ryu S."/>
            <person name="Song J.Y."/>
            <person name="Lee S.K."/>
        </authorList>
    </citation>
    <scope>NUCLEOTIDE SEQUENCE [LARGE SCALE GENOMIC DNA]</scope>
    <source>
        <tissue evidence="3">Muscle</tissue>
    </source>
</reference>
<feature type="compositionally biased region" description="Basic and acidic residues" evidence="1">
    <location>
        <begin position="1"/>
        <end position="12"/>
    </location>
</feature>
<organism evidence="3 4">
    <name type="scientific">Liparis tanakae</name>
    <name type="common">Tanaka's snailfish</name>
    <dbReference type="NCBI Taxonomy" id="230148"/>
    <lineage>
        <taxon>Eukaryota</taxon>
        <taxon>Metazoa</taxon>
        <taxon>Chordata</taxon>
        <taxon>Craniata</taxon>
        <taxon>Vertebrata</taxon>
        <taxon>Euteleostomi</taxon>
        <taxon>Actinopterygii</taxon>
        <taxon>Neopterygii</taxon>
        <taxon>Teleostei</taxon>
        <taxon>Neoteleostei</taxon>
        <taxon>Acanthomorphata</taxon>
        <taxon>Eupercaria</taxon>
        <taxon>Perciformes</taxon>
        <taxon>Cottioidei</taxon>
        <taxon>Cottales</taxon>
        <taxon>Liparidae</taxon>
        <taxon>Liparis</taxon>
    </lineage>
</organism>
<name>A0A4Z2FX11_9TELE</name>
<evidence type="ECO:0000313" key="3">
    <source>
        <dbReference type="EMBL" id="TNN45074.1"/>
    </source>
</evidence>
<dbReference type="EMBL" id="SRLO01000868">
    <property type="protein sequence ID" value="TNN45074.1"/>
    <property type="molecule type" value="Genomic_DNA"/>
</dbReference>
<keyword evidence="2" id="KW-0472">Membrane</keyword>
<protein>
    <submittedName>
        <fullName evidence="3">Uncharacterized protein</fullName>
    </submittedName>
</protein>
<keyword evidence="2" id="KW-1133">Transmembrane helix</keyword>
<evidence type="ECO:0000256" key="2">
    <source>
        <dbReference type="SAM" id="Phobius"/>
    </source>
</evidence>
<sequence length="88" mass="9057">MIHQADGGREEWAESQEGHGVVGIPRTVSFLTSAPSASSPASVTASSSTAAASSAAAAPGAVLLLLVHLLWLGDLQLTLRTRQQQKHA</sequence>
<evidence type="ECO:0000313" key="4">
    <source>
        <dbReference type="Proteomes" id="UP000314294"/>
    </source>
</evidence>
<dbReference type="AlphaFoldDB" id="A0A4Z2FX11"/>
<keyword evidence="2" id="KW-0812">Transmembrane</keyword>
<proteinExistence type="predicted"/>
<evidence type="ECO:0000256" key="1">
    <source>
        <dbReference type="SAM" id="MobiDB-lite"/>
    </source>
</evidence>
<keyword evidence="4" id="KW-1185">Reference proteome</keyword>
<dbReference type="Proteomes" id="UP000314294">
    <property type="component" value="Unassembled WGS sequence"/>
</dbReference>
<feature type="transmembrane region" description="Helical" evidence="2">
    <location>
        <begin position="50"/>
        <end position="72"/>
    </location>
</feature>